<dbReference type="GeneID" id="20803186"/>
<proteinExistence type="predicted"/>
<dbReference type="RefSeq" id="XP_009822574.1">
    <property type="nucleotide sequence ID" value="XM_009824272.1"/>
</dbReference>
<name>W4H819_APHAT</name>
<gene>
    <name evidence="1" type="ORF">H257_01190</name>
</gene>
<sequence>MDVAMCVLTTDTGHVLLNYAAQDTSISASHLGSLVATLQQFSHGQSMSLLQLDTYHIVVVSSPLIPVLCCLVSTTSENLAAVKLVGSYILHECLQQHRATIVSIVQQAKSDAESMAHEYTLTSALRGQSSTDTHDDLGGFQASCIAPCVMNSLNHKLGRSLTDAKLSPAIAAVWVGHVDSIDMAFQWHQVPPNTLAPWILLPCLTFHRFLHALADPTQRSLTLQLPHEPLSALVECHWFIALHLLHLDGFGVAVLYSQDGAVLPLPPKRCHPSNPLVEATGMLDIDGKPWAFRKGPADAPPHDAVQALLAVLTAPKSSLPKPLAVQIT</sequence>
<dbReference type="AlphaFoldDB" id="W4H819"/>
<organism evidence="1">
    <name type="scientific">Aphanomyces astaci</name>
    <name type="common">Crayfish plague agent</name>
    <dbReference type="NCBI Taxonomy" id="112090"/>
    <lineage>
        <taxon>Eukaryota</taxon>
        <taxon>Sar</taxon>
        <taxon>Stramenopiles</taxon>
        <taxon>Oomycota</taxon>
        <taxon>Saprolegniomycetes</taxon>
        <taxon>Saprolegniales</taxon>
        <taxon>Verrucalvaceae</taxon>
        <taxon>Aphanomyces</taxon>
    </lineage>
</organism>
<protein>
    <submittedName>
        <fullName evidence="1">Uncharacterized protein</fullName>
    </submittedName>
</protein>
<reference evidence="1" key="1">
    <citation type="submission" date="2013-12" db="EMBL/GenBank/DDBJ databases">
        <title>The Genome Sequence of Aphanomyces astaci APO3.</title>
        <authorList>
            <consortium name="The Broad Institute Genomics Platform"/>
            <person name="Russ C."/>
            <person name="Tyler B."/>
            <person name="van West P."/>
            <person name="Dieguez-Uribeondo J."/>
            <person name="Young S.K."/>
            <person name="Zeng Q."/>
            <person name="Gargeya S."/>
            <person name="Fitzgerald M."/>
            <person name="Abouelleil A."/>
            <person name="Alvarado L."/>
            <person name="Chapman S.B."/>
            <person name="Gainer-Dewar J."/>
            <person name="Goldberg J."/>
            <person name="Griggs A."/>
            <person name="Gujja S."/>
            <person name="Hansen M."/>
            <person name="Howarth C."/>
            <person name="Imamovic A."/>
            <person name="Ireland A."/>
            <person name="Larimer J."/>
            <person name="McCowan C."/>
            <person name="Murphy C."/>
            <person name="Pearson M."/>
            <person name="Poon T.W."/>
            <person name="Priest M."/>
            <person name="Roberts A."/>
            <person name="Saif S."/>
            <person name="Shea T."/>
            <person name="Sykes S."/>
            <person name="Wortman J."/>
            <person name="Nusbaum C."/>
            <person name="Birren B."/>
        </authorList>
    </citation>
    <scope>NUCLEOTIDE SEQUENCE [LARGE SCALE GENOMIC DNA]</scope>
    <source>
        <strain evidence="1">APO3</strain>
    </source>
</reference>
<dbReference type="VEuPathDB" id="FungiDB:H257_01190"/>
<evidence type="ECO:0000313" key="1">
    <source>
        <dbReference type="EMBL" id="ETV87711.1"/>
    </source>
</evidence>
<accession>W4H819</accession>
<dbReference type="OrthoDB" id="76535at2759"/>
<dbReference type="EMBL" id="KI913115">
    <property type="protein sequence ID" value="ETV87711.1"/>
    <property type="molecule type" value="Genomic_DNA"/>
</dbReference>